<accession>A0A9X2MGL0</accession>
<evidence type="ECO:0000259" key="2">
    <source>
        <dbReference type="PROSITE" id="PS51782"/>
    </source>
</evidence>
<organism evidence="3 4">
    <name type="scientific">Anaerosalibacter massiliensis</name>
    <dbReference type="NCBI Taxonomy" id="1347392"/>
    <lineage>
        <taxon>Bacteria</taxon>
        <taxon>Bacillati</taxon>
        <taxon>Bacillota</taxon>
        <taxon>Tissierellia</taxon>
        <taxon>Tissierellales</taxon>
        <taxon>Sporanaerobacteraceae</taxon>
        <taxon>Anaerosalibacter</taxon>
    </lineage>
</organism>
<keyword evidence="1" id="KW-0812">Transmembrane</keyword>
<evidence type="ECO:0000313" key="4">
    <source>
        <dbReference type="Proteomes" id="UP001142078"/>
    </source>
</evidence>
<reference evidence="3" key="1">
    <citation type="submission" date="2022-07" db="EMBL/GenBank/DDBJ databases">
        <title>Enhanced cultured diversity of the mouse gut microbiota enables custom-made synthetic communities.</title>
        <authorList>
            <person name="Afrizal A."/>
        </authorList>
    </citation>
    <scope>NUCLEOTIDE SEQUENCE</scope>
    <source>
        <strain evidence="3">DSM 29482</strain>
    </source>
</reference>
<dbReference type="AlphaFoldDB" id="A0A9X2MGL0"/>
<feature type="transmembrane region" description="Helical" evidence="1">
    <location>
        <begin position="14"/>
        <end position="33"/>
    </location>
</feature>
<keyword evidence="1" id="KW-0472">Membrane</keyword>
<sequence length="103" mass="12185">MLNKKVSIVNFKRFFLSILVMVIMVILITVIFLNNKAYSITYEEKYHRVKVKEGDTIWGIALKNKPKDYDTRKMVCDIVEFNNLKEMNIYPGDIIKVPIKNQR</sequence>
<dbReference type="InterPro" id="IPR036779">
    <property type="entry name" value="LysM_dom_sf"/>
</dbReference>
<dbReference type="CDD" id="cd00118">
    <property type="entry name" value="LysM"/>
    <property type="match status" value="1"/>
</dbReference>
<dbReference type="PROSITE" id="PS51782">
    <property type="entry name" value="LYSM"/>
    <property type="match status" value="1"/>
</dbReference>
<dbReference type="Gene3D" id="3.10.350.10">
    <property type="entry name" value="LysM domain"/>
    <property type="match status" value="1"/>
</dbReference>
<name>A0A9X2MGL0_9FIRM</name>
<keyword evidence="1" id="KW-1133">Transmembrane helix</keyword>
<dbReference type="RefSeq" id="WP_042681845.1">
    <property type="nucleotide sequence ID" value="NZ_CABKTM010000043.1"/>
</dbReference>
<dbReference type="Pfam" id="PF01476">
    <property type="entry name" value="LysM"/>
    <property type="match status" value="1"/>
</dbReference>
<feature type="domain" description="LysM" evidence="2">
    <location>
        <begin position="47"/>
        <end position="97"/>
    </location>
</feature>
<gene>
    <name evidence="3" type="ORF">NSA23_01090</name>
</gene>
<keyword evidence="4" id="KW-1185">Reference proteome</keyword>
<comment type="caution">
    <text evidence="3">The sequence shown here is derived from an EMBL/GenBank/DDBJ whole genome shotgun (WGS) entry which is preliminary data.</text>
</comment>
<dbReference type="OrthoDB" id="1716479at2"/>
<dbReference type="EMBL" id="JANJZL010000001">
    <property type="protein sequence ID" value="MCR2042700.1"/>
    <property type="molecule type" value="Genomic_DNA"/>
</dbReference>
<dbReference type="SMART" id="SM00257">
    <property type="entry name" value="LysM"/>
    <property type="match status" value="1"/>
</dbReference>
<proteinExistence type="predicted"/>
<evidence type="ECO:0000256" key="1">
    <source>
        <dbReference type="SAM" id="Phobius"/>
    </source>
</evidence>
<protein>
    <submittedName>
        <fullName evidence="3">LysM peptidoglycan-binding domain-containing protein</fullName>
    </submittedName>
</protein>
<dbReference type="SUPFAM" id="SSF54106">
    <property type="entry name" value="LysM domain"/>
    <property type="match status" value="1"/>
</dbReference>
<dbReference type="Proteomes" id="UP001142078">
    <property type="component" value="Unassembled WGS sequence"/>
</dbReference>
<evidence type="ECO:0000313" key="3">
    <source>
        <dbReference type="EMBL" id="MCR2042700.1"/>
    </source>
</evidence>
<dbReference type="InterPro" id="IPR018392">
    <property type="entry name" value="LysM"/>
</dbReference>